<protein>
    <submittedName>
        <fullName evidence="7">Membrane protein</fullName>
    </submittedName>
</protein>
<feature type="transmembrane region" description="Helical" evidence="6">
    <location>
        <begin position="119"/>
        <end position="140"/>
    </location>
</feature>
<dbReference type="AlphaFoldDB" id="A0A7W7XBE1"/>
<feature type="transmembrane region" description="Helical" evidence="6">
    <location>
        <begin position="180"/>
        <end position="199"/>
    </location>
</feature>
<accession>A0A7W7XBE1</accession>
<dbReference type="EMBL" id="JACHJY010000003">
    <property type="protein sequence ID" value="MBB4981920.1"/>
    <property type="molecule type" value="Genomic_DNA"/>
</dbReference>
<comment type="caution">
    <text evidence="7">The sequence shown here is derived from an EMBL/GenBank/DDBJ whole genome shotgun (WGS) entry which is preliminary data.</text>
</comment>
<reference evidence="7 8" key="1">
    <citation type="submission" date="2020-08" db="EMBL/GenBank/DDBJ databases">
        <title>Genomic Encyclopedia of Type Strains, Phase III (KMG-III): the genomes of soil and plant-associated and newly described type strains.</title>
        <authorList>
            <person name="Whitman W."/>
        </authorList>
    </citation>
    <scope>NUCLEOTIDE SEQUENCE [LARGE SCALE GENOMIC DNA]</scope>
    <source>
        <strain evidence="7 8">SFB5A</strain>
    </source>
</reference>
<keyword evidence="3 6" id="KW-0812">Transmembrane</keyword>
<dbReference type="Proteomes" id="UP000582643">
    <property type="component" value="Unassembled WGS sequence"/>
</dbReference>
<evidence type="ECO:0000313" key="7">
    <source>
        <dbReference type="EMBL" id="MBB4981920.1"/>
    </source>
</evidence>
<dbReference type="GO" id="GO:0005886">
    <property type="term" value="C:plasma membrane"/>
    <property type="evidence" value="ECO:0007669"/>
    <property type="project" value="UniProtKB-SubCell"/>
</dbReference>
<evidence type="ECO:0000256" key="2">
    <source>
        <dbReference type="ARBA" id="ARBA00022475"/>
    </source>
</evidence>
<name>A0A7W7XBE1_9ACTN</name>
<feature type="transmembrane region" description="Helical" evidence="6">
    <location>
        <begin position="211"/>
        <end position="235"/>
    </location>
</feature>
<keyword evidence="4 6" id="KW-1133">Transmembrane helix</keyword>
<keyword evidence="8" id="KW-1185">Reference proteome</keyword>
<dbReference type="Pfam" id="PF03631">
    <property type="entry name" value="Virul_fac_BrkB"/>
    <property type="match status" value="1"/>
</dbReference>
<feature type="transmembrane region" description="Helical" evidence="6">
    <location>
        <begin position="21"/>
        <end position="43"/>
    </location>
</feature>
<evidence type="ECO:0000256" key="4">
    <source>
        <dbReference type="ARBA" id="ARBA00022989"/>
    </source>
</evidence>
<feature type="transmembrane region" description="Helical" evidence="6">
    <location>
        <begin position="77"/>
        <end position="98"/>
    </location>
</feature>
<comment type="subcellular location">
    <subcellularLocation>
        <location evidence="1">Cell membrane</location>
        <topology evidence="1">Multi-pass membrane protein</topology>
    </subcellularLocation>
</comment>
<evidence type="ECO:0000256" key="3">
    <source>
        <dbReference type="ARBA" id="ARBA00022692"/>
    </source>
</evidence>
<evidence type="ECO:0000256" key="6">
    <source>
        <dbReference type="SAM" id="Phobius"/>
    </source>
</evidence>
<dbReference type="RefSeq" id="WP_184930954.1">
    <property type="nucleotide sequence ID" value="NZ_JACHJY010000003.1"/>
</dbReference>
<proteinExistence type="predicted"/>
<keyword evidence="2" id="KW-1003">Cell membrane</keyword>
<organism evidence="7 8">
    <name type="scientific">Streptomyces nymphaeiformis</name>
    <dbReference type="NCBI Taxonomy" id="2663842"/>
    <lineage>
        <taxon>Bacteria</taxon>
        <taxon>Bacillati</taxon>
        <taxon>Actinomycetota</taxon>
        <taxon>Actinomycetes</taxon>
        <taxon>Kitasatosporales</taxon>
        <taxon>Streptomycetaceae</taxon>
        <taxon>Streptomyces</taxon>
    </lineage>
</organism>
<evidence type="ECO:0000256" key="5">
    <source>
        <dbReference type="ARBA" id="ARBA00023136"/>
    </source>
</evidence>
<evidence type="ECO:0000313" key="8">
    <source>
        <dbReference type="Proteomes" id="UP000582643"/>
    </source>
</evidence>
<dbReference type="InterPro" id="IPR017039">
    <property type="entry name" value="Virul_fac_BrkB"/>
</dbReference>
<keyword evidence="5 6" id="KW-0472">Membrane</keyword>
<feature type="transmembrane region" description="Helical" evidence="6">
    <location>
        <begin position="146"/>
        <end position="168"/>
    </location>
</feature>
<gene>
    <name evidence="7" type="ORF">GGE06_002830</name>
</gene>
<sequence length="258" mass="28271">MGSWAEDLWRRLDAFDFLNQAMLLAATLLLCAVPFMLITSALAGRSAVSGLSLRLGLNGQAAADMGDLFTSGAATSAAVTGLSWVFFVLSGLAVAGSLQKLYQQMFQLRPRGARDRLRAVVWLAAVVGWTALGTTAGTSFHQRAPVLWWIINVPAFIGFWWFTMWLLLAGRVAWRRLLPCAVATGSFWIGMLIVFHFVFSGMVTGYDEKYGPIGVVFALMSFFIAIGVVITLGAATGMMWQDRHISFRTALTKMRRSS</sequence>
<evidence type="ECO:0000256" key="1">
    <source>
        <dbReference type="ARBA" id="ARBA00004651"/>
    </source>
</evidence>